<dbReference type="AlphaFoldDB" id="A0A7W6GED7"/>
<dbReference type="Proteomes" id="UP000528964">
    <property type="component" value="Unassembled WGS sequence"/>
</dbReference>
<dbReference type="EMBL" id="JACIDR010000001">
    <property type="protein sequence ID" value="MBB3972095.1"/>
    <property type="molecule type" value="Genomic_DNA"/>
</dbReference>
<gene>
    <name evidence="1" type="ORF">GGR24_000728</name>
</gene>
<sequence>MSTLQTFPNAARPQGPGPAWAPMGCLPVIRGSAARVVGDRMDVATAARDGANS</sequence>
<evidence type="ECO:0000313" key="2">
    <source>
        <dbReference type="Proteomes" id="UP000528964"/>
    </source>
</evidence>
<proteinExistence type="predicted"/>
<name>A0A7W6GED7_9HYPH</name>
<protein>
    <submittedName>
        <fullName evidence="1">Uncharacterized protein</fullName>
    </submittedName>
</protein>
<reference evidence="1 2" key="1">
    <citation type="submission" date="2020-08" db="EMBL/GenBank/DDBJ databases">
        <title>Genomic Encyclopedia of Type Strains, Phase IV (KMG-IV): sequencing the most valuable type-strain genomes for metagenomic binning, comparative biology and taxonomic classification.</title>
        <authorList>
            <person name="Goeker M."/>
        </authorList>
    </citation>
    <scope>NUCLEOTIDE SEQUENCE [LARGE SCALE GENOMIC DNA]</scope>
    <source>
        <strain evidence="1 2">DSM 25481</strain>
    </source>
</reference>
<accession>A0A7W6GED7</accession>
<organism evidence="1 2">
    <name type="scientific">Hansschlegelia beijingensis</name>
    <dbReference type="NCBI Taxonomy" id="1133344"/>
    <lineage>
        <taxon>Bacteria</taxon>
        <taxon>Pseudomonadati</taxon>
        <taxon>Pseudomonadota</taxon>
        <taxon>Alphaproteobacteria</taxon>
        <taxon>Hyphomicrobiales</taxon>
        <taxon>Methylopilaceae</taxon>
        <taxon>Hansschlegelia</taxon>
    </lineage>
</organism>
<comment type="caution">
    <text evidence="1">The sequence shown here is derived from an EMBL/GenBank/DDBJ whole genome shotgun (WGS) entry which is preliminary data.</text>
</comment>
<evidence type="ECO:0000313" key="1">
    <source>
        <dbReference type="EMBL" id="MBB3972095.1"/>
    </source>
</evidence>
<keyword evidence="2" id="KW-1185">Reference proteome</keyword>